<dbReference type="EMBL" id="LT670849">
    <property type="protein sequence ID" value="SHN68681.1"/>
    <property type="molecule type" value="Genomic_DNA"/>
</dbReference>
<keyword evidence="2" id="KW-1185">Reference proteome</keyword>
<dbReference type="AlphaFoldDB" id="A0A1M7TDE2"/>
<organism evidence="1 2">
    <name type="scientific">Bradyrhizobium erythrophlei</name>
    <dbReference type="NCBI Taxonomy" id="1437360"/>
    <lineage>
        <taxon>Bacteria</taxon>
        <taxon>Pseudomonadati</taxon>
        <taxon>Pseudomonadota</taxon>
        <taxon>Alphaproteobacteria</taxon>
        <taxon>Hyphomicrobiales</taxon>
        <taxon>Nitrobacteraceae</taxon>
        <taxon>Bradyrhizobium</taxon>
    </lineage>
</organism>
<evidence type="ECO:0000313" key="2">
    <source>
        <dbReference type="Proteomes" id="UP000184096"/>
    </source>
</evidence>
<dbReference type="RefSeq" id="WP_072817253.1">
    <property type="nucleotide sequence ID" value="NZ_LT670849.1"/>
</dbReference>
<proteinExistence type="predicted"/>
<reference evidence="2" key="1">
    <citation type="submission" date="2016-11" db="EMBL/GenBank/DDBJ databases">
        <authorList>
            <person name="Varghese N."/>
            <person name="Submissions S."/>
        </authorList>
    </citation>
    <scope>NUCLEOTIDE SEQUENCE [LARGE SCALE GENOMIC DNA]</scope>
    <source>
        <strain evidence="2">GAS401</strain>
    </source>
</reference>
<name>A0A1M7TDE2_9BRAD</name>
<protein>
    <submittedName>
        <fullName evidence="1">Uncharacterized protein</fullName>
    </submittedName>
</protein>
<sequence length="126" mass="13369">MDIESQSLTTCEVAPDGSTVVLGFTDSSGAAATIRLPLNQVGALAMTLPELINKALQSRFGDHTLRYAYPLASWTVEQSSDPGTGMMTLSTTDGFSVCFSMERELQHTLAEALASDGQGEPARIVN</sequence>
<dbReference type="OrthoDB" id="7376545at2"/>
<accession>A0A1M7TDE2</accession>
<evidence type="ECO:0000313" key="1">
    <source>
        <dbReference type="EMBL" id="SHN68681.1"/>
    </source>
</evidence>
<dbReference type="Proteomes" id="UP000184096">
    <property type="component" value="Chromosome I"/>
</dbReference>
<gene>
    <name evidence="1" type="ORF">SAMN05444170_1403</name>
</gene>